<reference evidence="2 3" key="1">
    <citation type="submission" date="2020-08" db="EMBL/GenBank/DDBJ databases">
        <title>Genomic Encyclopedia of Type Strains, Phase IV (KMG-IV): sequencing the most valuable type-strain genomes for metagenomic binning, comparative biology and taxonomic classification.</title>
        <authorList>
            <person name="Goeker M."/>
        </authorList>
    </citation>
    <scope>NUCLEOTIDE SEQUENCE [LARGE SCALE GENOMIC DNA]</scope>
    <source>
        <strain evidence="2 3">DSM 45615</strain>
    </source>
</reference>
<comment type="caution">
    <text evidence="2">The sequence shown here is derived from an EMBL/GenBank/DDBJ whole genome shotgun (WGS) entry which is preliminary data.</text>
</comment>
<keyword evidence="3" id="KW-1185">Reference proteome</keyword>
<feature type="compositionally biased region" description="Polar residues" evidence="1">
    <location>
        <begin position="97"/>
        <end position="125"/>
    </location>
</feature>
<dbReference type="AlphaFoldDB" id="A0A840PAZ0"/>
<sequence>MRIARPVLAATATRLARRVRVAADARLARPVATVAVPRLARPVRDAAATSLARPMPTVASPSRARPVRVAAAMGLAVVLVAACGGGVERAPRGAATESPSTPPTGGSLDTSPTVGSVYTPSTASPAGTPLPLPAQTASQGWQYAYLGDSGEPEMLDIVAPARDDAWAVGRRGDALTLLRYDGTEWRAQEPPPGVSLGDGRAVLGASGPRDVWLIGGSGAVRWDGTAWRPAPAPGATAVTDLAALGPRDAWAVTGEDTAWHWDGSRWEGVRLPAKARGVSGTGPGDVWAVGWRDSGPGVAGEHLTQPAAMHWDGRSWRLVETPLFQFADPVPPEASATLSEVVAVAPGEAWALGEQTFNHGETENEPADPPPLLLHWDGAKWHRGSAPRSSYCCPRIASAGAGRVLIVVNGPRMRDSWLRDPSGATTPLPALPGMPGRPFVTVHALATEPGTGTVWAAGSVELNRGAAHHALVARYP</sequence>
<dbReference type="EMBL" id="JACHGN010000014">
    <property type="protein sequence ID" value="MBB5136412.1"/>
    <property type="molecule type" value="Genomic_DNA"/>
</dbReference>
<dbReference type="Proteomes" id="UP000578449">
    <property type="component" value="Unassembled WGS sequence"/>
</dbReference>
<feature type="region of interest" description="Disordered" evidence="1">
    <location>
        <begin position="89"/>
        <end position="134"/>
    </location>
</feature>
<name>A0A840PAZ0_9ACTN</name>
<evidence type="ECO:0000313" key="3">
    <source>
        <dbReference type="Proteomes" id="UP000578449"/>
    </source>
</evidence>
<proteinExistence type="predicted"/>
<evidence type="ECO:0000256" key="1">
    <source>
        <dbReference type="SAM" id="MobiDB-lite"/>
    </source>
</evidence>
<dbReference type="RefSeq" id="WP_185053300.1">
    <property type="nucleotide sequence ID" value="NZ_BAABIX010000011.1"/>
</dbReference>
<evidence type="ECO:0000313" key="2">
    <source>
        <dbReference type="EMBL" id="MBB5136412.1"/>
    </source>
</evidence>
<organism evidence="2 3">
    <name type="scientific">Thermocatellispora tengchongensis</name>
    <dbReference type="NCBI Taxonomy" id="1073253"/>
    <lineage>
        <taxon>Bacteria</taxon>
        <taxon>Bacillati</taxon>
        <taxon>Actinomycetota</taxon>
        <taxon>Actinomycetes</taxon>
        <taxon>Streptosporangiales</taxon>
        <taxon>Streptosporangiaceae</taxon>
        <taxon>Thermocatellispora</taxon>
    </lineage>
</organism>
<protein>
    <submittedName>
        <fullName evidence="2">Uncharacterized protein</fullName>
    </submittedName>
</protein>
<accession>A0A840PAZ0</accession>
<gene>
    <name evidence="2" type="ORF">HNP84_006159</name>
</gene>